<keyword evidence="2" id="KW-1185">Reference proteome</keyword>
<name>A0A7J6UUY7_THATH</name>
<dbReference type="OrthoDB" id="296386at2759"/>
<evidence type="ECO:0000313" key="1">
    <source>
        <dbReference type="EMBL" id="KAF5176379.1"/>
    </source>
</evidence>
<organism evidence="1 2">
    <name type="scientific">Thalictrum thalictroides</name>
    <name type="common">Rue-anemone</name>
    <name type="synonym">Anemone thalictroides</name>
    <dbReference type="NCBI Taxonomy" id="46969"/>
    <lineage>
        <taxon>Eukaryota</taxon>
        <taxon>Viridiplantae</taxon>
        <taxon>Streptophyta</taxon>
        <taxon>Embryophyta</taxon>
        <taxon>Tracheophyta</taxon>
        <taxon>Spermatophyta</taxon>
        <taxon>Magnoliopsida</taxon>
        <taxon>Ranunculales</taxon>
        <taxon>Ranunculaceae</taxon>
        <taxon>Thalictroideae</taxon>
        <taxon>Thalictrum</taxon>
    </lineage>
</organism>
<feature type="non-terminal residue" evidence="1">
    <location>
        <position position="56"/>
    </location>
</feature>
<dbReference type="Proteomes" id="UP000554482">
    <property type="component" value="Unassembled WGS sequence"/>
</dbReference>
<evidence type="ECO:0000313" key="2">
    <source>
        <dbReference type="Proteomes" id="UP000554482"/>
    </source>
</evidence>
<comment type="caution">
    <text evidence="1">The sequence shown here is derived from an EMBL/GenBank/DDBJ whole genome shotgun (WGS) entry which is preliminary data.</text>
</comment>
<sequence>MNANEDKQTGFEIAVVVSKQKEGRESDDCVEILVLELKKIGLIVDRVLGLYEEFIK</sequence>
<dbReference type="AlphaFoldDB" id="A0A7J6UUY7"/>
<gene>
    <name evidence="1" type="ORF">FRX31_034036</name>
</gene>
<proteinExistence type="predicted"/>
<reference evidence="1 2" key="1">
    <citation type="submission" date="2020-06" db="EMBL/GenBank/DDBJ databases">
        <title>Transcriptomic and genomic resources for Thalictrum thalictroides and T. hernandezii: Facilitating candidate gene discovery in an emerging model plant lineage.</title>
        <authorList>
            <person name="Arias T."/>
            <person name="Riano-Pachon D.M."/>
            <person name="Di Stilio V.S."/>
        </authorList>
    </citation>
    <scope>NUCLEOTIDE SEQUENCE [LARGE SCALE GENOMIC DNA]</scope>
    <source>
        <strain evidence="2">cv. WT478/WT964</strain>
        <tissue evidence="1">Leaves</tissue>
    </source>
</reference>
<protein>
    <submittedName>
        <fullName evidence="1">Uncharacterized protein</fullName>
    </submittedName>
</protein>
<accession>A0A7J6UUY7</accession>
<dbReference type="EMBL" id="JABWDY010042832">
    <property type="protein sequence ID" value="KAF5176379.1"/>
    <property type="molecule type" value="Genomic_DNA"/>
</dbReference>